<keyword evidence="2" id="KW-1185">Reference proteome</keyword>
<evidence type="ECO:0000313" key="2">
    <source>
        <dbReference type="Proteomes" id="UP001327560"/>
    </source>
</evidence>
<name>A0AAQ3QF08_9LILI</name>
<gene>
    <name evidence="1" type="ORF">Cni_G17347</name>
</gene>
<dbReference type="AlphaFoldDB" id="A0AAQ3QF08"/>
<dbReference type="Proteomes" id="UP001327560">
    <property type="component" value="Chromosome 5"/>
</dbReference>
<evidence type="ECO:0000313" key="1">
    <source>
        <dbReference type="EMBL" id="WOL08594.1"/>
    </source>
</evidence>
<accession>A0AAQ3QF08</accession>
<reference evidence="1 2" key="1">
    <citation type="submission" date="2023-10" db="EMBL/GenBank/DDBJ databases">
        <title>Chromosome-scale genome assembly provides insights into flower coloration mechanisms of Canna indica.</title>
        <authorList>
            <person name="Li C."/>
        </authorList>
    </citation>
    <scope>NUCLEOTIDE SEQUENCE [LARGE SCALE GENOMIC DNA]</scope>
    <source>
        <tissue evidence="1">Flower</tissue>
    </source>
</reference>
<dbReference type="EMBL" id="CP136894">
    <property type="protein sequence ID" value="WOL08594.1"/>
    <property type="molecule type" value="Genomic_DNA"/>
</dbReference>
<sequence length="106" mass="11750">MCCILEGAVEHFDGKSQSFTSLANVRSLKILRSGRGHWPRESFNSCKSYGGGFDSHRALSLKARTITKKTSSSSSLPNAWRHSFLSQRPLVCLQRSSSISPFCLLD</sequence>
<protein>
    <submittedName>
        <fullName evidence="1">Uncharacterized protein</fullName>
    </submittedName>
</protein>
<proteinExistence type="predicted"/>
<organism evidence="1 2">
    <name type="scientific">Canna indica</name>
    <name type="common">Indian-shot</name>
    <dbReference type="NCBI Taxonomy" id="4628"/>
    <lineage>
        <taxon>Eukaryota</taxon>
        <taxon>Viridiplantae</taxon>
        <taxon>Streptophyta</taxon>
        <taxon>Embryophyta</taxon>
        <taxon>Tracheophyta</taxon>
        <taxon>Spermatophyta</taxon>
        <taxon>Magnoliopsida</taxon>
        <taxon>Liliopsida</taxon>
        <taxon>Zingiberales</taxon>
        <taxon>Cannaceae</taxon>
        <taxon>Canna</taxon>
    </lineage>
</organism>